<sequence>MPPELSRGSIRPGIKVLFFDVFGTCVQQRKPVADELFSAAREALGREGVDANVRERAEGMTWEDWVVFGDEWNATNESFKKSLSASTGTVDWVAVDEQRIALLPTLLASRGLVLLSPTQTVLPGSLFTPSQLTHLARIWHRLPPHPDTIPGLKLLNKKFSTATLSNTYHALLTSLVSHSSLPFAHILSSDLFPPHGYKPHPSVYLGAAEFLGVEAEECALVAAHLGDLRGAKGCGFATVYVVREGEEKSPELRGEGIPDVVVDGGVGKEGFVEVARVLGVEGA</sequence>
<dbReference type="InterPro" id="IPR051540">
    <property type="entry name" value="S-2-haloacid_dehalogenase"/>
</dbReference>
<dbReference type="SFLD" id="SFLDG01129">
    <property type="entry name" value="C1.5:_HAD__Beta-PGM__Phosphata"/>
    <property type="match status" value="1"/>
</dbReference>
<keyword evidence="3" id="KW-1185">Reference proteome</keyword>
<dbReference type="InterPro" id="IPR023198">
    <property type="entry name" value="PGP-like_dom2"/>
</dbReference>
<evidence type="ECO:0008006" key="4">
    <source>
        <dbReference type="Google" id="ProtNLM"/>
    </source>
</evidence>
<dbReference type="Gene3D" id="1.10.150.240">
    <property type="entry name" value="Putative phosphatase, domain 2"/>
    <property type="match status" value="1"/>
</dbReference>
<keyword evidence="1" id="KW-0378">Hydrolase</keyword>
<gene>
    <name evidence="2" type="ORF">PRZ48_005210</name>
</gene>
<dbReference type="SUPFAM" id="SSF56784">
    <property type="entry name" value="HAD-like"/>
    <property type="match status" value="1"/>
</dbReference>
<dbReference type="InterPro" id="IPR006439">
    <property type="entry name" value="HAD-SF_hydro_IA"/>
</dbReference>
<accession>A0ABR0ERT3</accession>
<protein>
    <recommendedName>
        <fullName evidence="4">HAD-like protein</fullName>
    </recommendedName>
</protein>
<dbReference type="PANTHER" id="PTHR43316:SF3">
    <property type="entry name" value="HALOACID DEHALOGENASE, TYPE II (AFU_ORTHOLOGUE AFUA_2G07750)-RELATED"/>
    <property type="match status" value="1"/>
</dbReference>
<proteinExistence type="predicted"/>
<dbReference type="SFLD" id="SFLDS00003">
    <property type="entry name" value="Haloacid_Dehalogenase"/>
    <property type="match status" value="1"/>
</dbReference>
<evidence type="ECO:0000256" key="1">
    <source>
        <dbReference type="ARBA" id="ARBA00022801"/>
    </source>
</evidence>
<dbReference type="Pfam" id="PF00702">
    <property type="entry name" value="Hydrolase"/>
    <property type="match status" value="1"/>
</dbReference>
<reference evidence="2 3" key="1">
    <citation type="journal article" date="2023" name="G3 (Bethesda)">
        <title>A chromosome-level genome assembly of Zasmidium syzygii isolated from banana leaves.</title>
        <authorList>
            <person name="van Westerhoven A.C."/>
            <person name="Mehrabi R."/>
            <person name="Talebi R."/>
            <person name="Steentjes M.B.F."/>
            <person name="Corcolon B."/>
            <person name="Chong P.A."/>
            <person name="Kema G.H.J."/>
            <person name="Seidl M.F."/>
        </authorList>
    </citation>
    <scope>NUCLEOTIDE SEQUENCE [LARGE SCALE GENOMIC DNA]</scope>
    <source>
        <strain evidence="2 3">P124</strain>
    </source>
</reference>
<dbReference type="InterPro" id="IPR036412">
    <property type="entry name" value="HAD-like_sf"/>
</dbReference>
<dbReference type="PANTHER" id="PTHR43316">
    <property type="entry name" value="HYDROLASE, HALOACID DELAHOGENASE-RELATED"/>
    <property type="match status" value="1"/>
</dbReference>
<name>A0ABR0ERT3_ZASCE</name>
<comment type="caution">
    <text evidence="2">The sequence shown here is derived from an EMBL/GenBank/DDBJ whole genome shotgun (WGS) entry which is preliminary data.</text>
</comment>
<dbReference type="Proteomes" id="UP001305779">
    <property type="component" value="Unassembled WGS sequence"/>
</dbReference>
<dbReference type="InterPro" id="IPR023214">
    <property type="entry name" value="HAD_sf"/>
</dbReference>
<organism evidence="2 3">
    <name type="scientific">Zasmidium cellare</name>
    <name type="common">Wine cellar mold</name>
    <name type="synonym">Racodium cellare</name>
    <dbReference type="NCBI Taxonomy" id="395010"/>
    <lineage>
        <taxon>Eukaryota</taxon>
        <taxon>Fungi</taxon>
        <taxon>Dikarya</taxon>
        <taxon>Ascomycota</taxon>
        <taxon>Pezizomycotina</taxon>
        <taxon>Dothideomycetes</taxon>
        <taxon>Dothideomycetidae</taxon>
        <taxon>Mycosphaerellales</taxon>
        <taxon>Mycosphaerellaceae</taxon>
        <taxon>Zasmidium</taxon>
    </lineage>
</organism>
<evidence type="ECO:0000313" key="3">
    <source>
        <dbReference type="Proteomes" id="UP001305779"/>
    </source>
</evidence>
<evidence type="ECO:0000313" key="2">
    <source>
        <dbReference type="EMBL" id="KAK4504294.1"/>
    </source>
</evidence>
<dbReference type="NCBIfam" id="TIGR01493">
    <property type="entry name" value="HAD-SF-IA-v2"/>
    <property type="match status" value="1"/>
</dbReference>
<dbReference type="EMBL" id="JAXOVC010000003">
    <property type="protein sequence ID" value="KAK4504294.1"/>
    <property type="molecule type" value="Genomic_DNA"/>
</dbReference>
<dbReference type="Gene3D" id="3.40.50.1000">
    <property type="entry name" value="HAD superfamily/HAD-like"/>
    <property type="match status" value="1"/>
</dbReference>